<comment type="function">
    <text evidence="5">Forms part of the ribosomal stalk, playing a central role in the interaction of the ribosome with GTP-bound translation factors.</text>
</comment>
<dbReference type="PROSITE" id="PS01109">
    <property type="entry name" value="RIBOSOMAL_L10"/>
    <property type="match status" value="1"/>
</dbReference>
<keyword evidence="5" id="KW-0694">RNA-binding</keyword>
<evidence type="ECO:0000256" key="3">
    <source>
        <dbReference type="ARBA" id="ARBA00023274"/>
    </source>
</evidence>
<evidence type="ECO:0000256" key="2">
    <source>
        <dbReference type="ARBA" id="ARBA00022980"/>
    </source>
</evidence>
<evidence type="ECO:0000256" key="5">
    <source>
        <dbReference type="HAMAP-Rule" id="MF_00362"/>
    </source>
</evidence>
<keyword evidence="8" id="KW-1185">Reference proteome</keyword>
<dbReference type="AlphaFoldDB" id="A0A2R5FNA2"/>
<dbReference type="PANTHER" id="PTHR11560">
    <property type="entry name" value="39S RIBOSOMAL PROTEIN L10, MITOCHONDRIAL"/>
    <property type="match status" value="1"/>
</dbReference>
<feature type="compositionally biased region" description="Low complexity" evidence="6">
    <location>
        <begin position="180"/>
        <end position="194"/>
    </location>
</feature>
<dbReference type="Pfam" id="PF00466">
    <property type="entry name" value="Ribosomal_L10"/>
    <property type="match status" value="1"/>
</dbReference>
<dbReference type="EMBL" id="BDUD01000001">
    <property type="protein sequence ID" value="GBG20257.1"/>
    <property type="molecule type" value="Genomic_DNA"/>
</dbReference>
<evidence type="ECO:0000313" key="7">
    <source>
        <dbReference type="EMBL" id="GBG20257.1"/>
    </source>
</evidence>
<sequence length="194" mass="20803">MGRTLENKKEIVADLKETLSESTLALVIEYQGLTVAEISDLRRRLRPSGAVCKVTKNTLMGIAIKDEEKWQPLSELLKGSSAFLLVKEDFSSAIKAYQDFQKATKKTELRGGVMEGRLLKEPDVKALGDLPSKEQLIAQIAGAINALATKIAVGINEVPSSLARALQAVADQEQSGGSVETATEADSSTETAAE</sequence>
<name>A0A2R5FNA2_NOSCO</name>
<dbReference type="NCBIfam" id="NF000955">
    <property type="entry name" value="PRK00099.1-1"/>
    <property type="match status" value="1"/>
</dbReference>
<dbReference type="GO" id="GO:0015934">
    <property type="term" value="C:large ribosomal subunit"/>
    <property type="evidence" value="ECO:0007669"/>
    <property type="project" value="InterPro"/>
</dbReference>
<comment type="similarity">
    <text evidence="1 5">Belongs to the universal ribosomal protein uL10 family.</text>
</comment>
<dbReference type="GO" id="GO:0003735">
    <property type="term" value="F:structural constituent of ribosome"/>
    <property type="evidence" value="ECO:0007669"/>
    <property type="project" value="InterPro"/>
</dbReference>
<evidence type="ECO:0000256" key="1">
    <source>
        <dbReference type="ARBA" id="ARBA00008889"/>
    </source>
</evidence>
<dbReference type="RefSeq" id="WP_109009995.1">
    <property type="nucleotide sequence ID" value="NZ_BDUD01000001.1"/>
</dbReference>
<keyword evidence="3 5" id="KW-0687">Ribonucleoprotein</keyword>
<evidence type="ECO:0000313" key="8">
    <source>
        <dbReference type="Proteomes" id="UP000245124"/>
    </source>
</evidence>
<keyword evidence="2 5" id="KW-0689">Ribosomal protein</keyword>
<keyword evidence="5" id="KW-0699">rRNA-binding</keyword>
<proteinExistence type="inferred from homology"/>
<dbReference type="GO" id="GO:0070180">
    <property type="term" value="F:large ribosomal subunit rRNA binding"/>
    <property type="evidence" value="ECO:0007669"/>
    <property type="project" value="UniProtKB-UniRule"/>
</dbReference>
<reference evidence="7 8" key="1">
    <citation type="submission" date="2017-06" db="EMBL/GenBank/DDBJ databases">
        <title>Genome sequencing of cyanobaciteial culture collection at National Institute for Environmental Studies (NIES).</title>
        <authorList>
            <person name="Hirose Y."/>
            <person name="Shimura Y."/>
            <person name="Fujisawa T."/>
            <person name="Nakamura Y."/>
            <person name="Kawachi M."/>
        </authorList>
    </citation>
    <scope>NUCLEOTIDE SEQUENCE [LARGE SCALE GENOMIC DNA]</scope>
    <source>
        <strain evidence="7 8">NIES-4072</strain>
    </source>
</reference>
<evidence type="ECO:0000256" key="6">
    <source>
        <dbReference type="SAM" id="MobiDB-lite"/>
    </source>
</evidence>
<dbReference type="InterPro" id="IPR002363">
    <property type="entry name" value="Ribosomal_uL10_CS_bac"/>
</dbReference>
<protein>
    <recommendedName>
        <fullName evidence="4 5">Large ribosomal subunit protein uL10</fullName>
    </recommendedName>
</protein>
<dbReference type="Gene3D" id="3.30.70.1730">
    <property type="match status" value="1"/>
</dbReference>
<dbReference type="InterPro" id="IPR043141">
    <property type="entry name" value="Ribosomal_uL10-like_sf"/>
</dbReference>
<dbReference type="Proteomes" id="UP000245124">
    <property type="component" value="Unassembled WGS sequence"/>
</dbReference>
<accession>A0A2R5FNA2</accession>
<gene>
    <name evidence="5" type="primary">rplJ</name>
    <name evidence="5" type="synonym">rpl10</name>
    <name evidence="7" type="ORF">NIES4072_39330</name>
</gene>
<dbReference type="HAMAP" id="MF_00362">
    <property type="entry name" value="Ribosomal_uL10"/>
    <property type="match status" value="1"/>
</dbReference>
<dbReference type="InterPro" id="IPR001790">
    <property type="entry name" value="Ribosomal_uL10"/>
</dbReference>
<organism evidence="7 8">
    <name type="scientific">Nostoc commune NIES-4072</name>
    <dbReference type="NCBI Taxonomy" id="2005467"/>
    <lineage>
        <taxon>Bacteria</taxon>
        <taxon>Bacillati</taxon>
        <taxon>Cyanobacteriota</taxon>
        <taxon>Cyanophyceae</taxon>
        <taxon>Nostocales</taxon>
        <taxon>Nostocaceae</taxon>
        <taxon>Nostoc</taxon>
    </lineage>
</organism>
<dbReference type="SUPFAM" id="SSF160369">
    <property type="entry name" value="Ribosomal protein L10-like"/>
    <property type="match status" value="1"/>
</dbReference>
<dbReference type="GO" id="GO:0006412">
    <property type="term" value="P:translation"/>
    <property type="evidence" value="ECO:0007669"/>
    <property type="project" value="UniProtKB-UniRule"/>
</dbReference>
<comment type="subunit">
    <text evidence="5">Part of the ribosomal stalk of the 50S ribosomal subunit. The N-terminus interacts with L11 and the large rRNA to form the base of the stalk. The C-terminus forms an elongated spine to which L12 dimers bind in a sequential fashion forming a multimeric L10(L12)X complex.</text>
</comment>
<dbReference type="InterPro" id="IPR022973">
    <property type="entry name" value="Ribosomal_uL10_bac"/>
</dbReference>
<dbReference type="Gene3D" id="6.10.250.290">
    <property type="match status" value="1"/>
</dbReference>
<dbReference type="OrthoDB" id="9808307at2"/>
<evidence type="ECO:0000256" key="4">
    <source>
        <dbReference type="ARBA" id="ARBA00035202"/>
    </source>
</evidence>
<comment type="caution">
    <text evidence="7">The sequence shown here is derived from an EMBL/GenBank/DDBJ whole genome shotgun (WGS) entry which is preliminary data.</text>
</comment>
<dbReference type="InterPro" id="IPR047865">
    <property type="entry name" value="Ribosomal_uL10_bac_type"/>
</dbReference>
<dbReference type="CDD" id="cd05797">
    <property type="entry name" value="Ribosomal_L10"/>
    <property type="match status" value="1"/>
</dbReference>
<feature type="region of interest" description="Disordered" evidence="6">
    <location>
        <begin position="169"/>
        <end position="194"/>
    </location>
</feature>